<dbReference type="RefSeq" id="WP_248411913.1">
    <property type="nucleotide sequence ID" value="NZ_JALPQF010000002.1"/>
</dbReference>
<evidence type="ECO:0000259" key="2">
    <source>
        <dbReference type="Pfam" id="PF01425"/>
    </source>
</evidence>
<protein>
    <submittedName>
        <fullName evidence="3">Amidase family protein</fullName>
    </submittedName>
</protein>
<dbReference type="InterPro" id="IPR036928">
    <property type="entry name" value="AS_sf"/>
</dbReference>
<dbReference type="EMBL" id="JALPQF010000002">
    <property type="protein sequence ID" value="MCK8479632.1"/>
    <property type="molecule type" value="Genomic_DNA"/>
</dbReference>
<evidence type="ECO:0000313" key="4">
    <source>
        <dbReference type="Proteomes" id="UP001203687"/>
    </source>
</evidence>
<evidence type="ECO:0000313" key="3">
    <source>
        <dbReference type="EMBL" id="MCK8479632.1"/>
    </source>
</evidence>
<feature type="region of interest" description="Disordered" evidence="1">
    <location>
        <begin position="20"/>
        <end position="41"/>
    </location>
</feature>
<dbReference type="PANTHER" id="PTHR42678:SF34">
    <property type="entry name" value="OS04G0183300 PROTEIN"/>
    <property type="match status" value="1"/>
</dbReference>
<organism evidence="3 4">
    <name type="scientific">Psychroserpens algicola</name>
    <dbReference type="NCBI Taxonomy" id="1719034"/>
    <lineage>
        <taxon>Bacteria</taxon>
        <taxon>Pseudomonadati</taxon>
        <taxon>Bacteroidota</taxon>
        <taxon>Flavobacteriia</taxon>
        <taxon>Flavobacteriales</taxon>
        <taxon>Flavobacteriaceae</taxon>
        <taxon>Psychroserpens</taxon>
    </lineage>
</organism>
<dbReference type="PANTHER" id="PTHR42678">
    <property type="entry name" value="AMIDASE"/>
    <property type="match status" value="1"/>
</dbReference>
<sequence length="558" mass="61800">MRYLFIISFIFLAYSCKPSEEKGKDMSKESDATTVSQHQKDKNDISAISTKDFREFKVLDSKYINTNELWDAINADLNDFSEQQYQALKPLILEQDIPTLQNHMVSGKLSYENLTKFYLYRIQKFDRDNPLSLNSVISINPNVIAEARQKDMELLNKKLKHPIFGMPILLKDNINTAHMPTTAGAVALQNNTTKDAFIVRQLKAKGALILGKANLSEWAYFFCGDCPSGYSAIGGQTLNPYGRRVIDTGGSSSGSGVATAANFCVAAIGSETAGSILSPASQNSVVGLKPTVGLLSRSGIVPISSTLDTAGPITKNVTDNSIVLDALFGEDKADPKAIYNLWESPFYYRSLKDVSLKGKRFGAFKKLMEDELYAQAVEVLKQEGAEVIEVEALDVKLPEFIRLLNLDMKKDLAAYLADYGNSKLGYASIEDIMAFNQTDSLNVMPYGQKLFHGISEDASTDNEFEALKTVLKTNGQRFFDEPMTTHNLDGILSVNNYHAGFAAVAEYPALTVPMGYTEDGVPKGLTFISSRLREKQLLEWAYVYEQASKMRKAPESYN</sequence>
<gene>
    <name evidence="3" type="ORF">MUY34_03310</name>
</gene>
<dbReference type="Gene3D" id="3.90.1300.10">
    <property type="entry name" value="Amidase signature (AS) domain"/>
    <property type="match status" value="1"/>
</dbReference>
<dbReference type="Pfam" id="PF01425">
    <property type="entry name" value="Amidase"/>
    <property type="match status" value="1"/>
</dbReference>
<name>A0ABT0H719_9FLAO</name>
<dbReference type="PROSITE" id="PS51257">
    <property type="entry name" value="PROKAR_LIPOPROTEIN"/>
    <property type="match status" value="1"/>
</dbReference>
<reference evidence="3" key="1">
    <citation type="submission" date="2022-04" db="EMBL/GenBank/DDBJ databases">
        <authorList>
            <person name="Ren T."/>
        </authorList>
    </citation>
    <scope>NUCLEOTIDE SEQUENCE</scope>
    <source>
        <strain evidence="3">F63249</strain>
    </source>
</reference>
<comment type="caution">
    <text evidence="3">The sequence shown here is derived from an EMBL/GenBank/DDBJ whole genome shotgun (WGS) entry which is preliminary data.</text>
</comment>
<dbReference type="InterPro" id="IPR023631">
    <property type="entry name" value="Amidase_dom"/>
</dbReference>
<proteinExistence type="predicted"/>
<feature type="compositionally biased region" description="Basic and acidic residues" evidence="1">
    <location>
        <begin position="20"/>
        <end position="31"/>
    </location>
</feature>
<feature type="domain" description="Amidase" evidence="2">
    <location>
        <begin position="114"/>
        <end position="436"/>
    </location>
</feature>
<dbReference type="Proteomes" id="UP001203687">
    <property type="component" value="Unassembled WGS sequence"/>
</dbReference>
<dbReference type="SUPFAM" id="SSF75304">
    <property type="entry name" value="Amidase signature (AS) enzymes"/>
    <property type="match status" value="1"/>
</dbReference>
<evidence type="ECO:0000256" key="1">
    <source>
        <dbReference type="SAM" id="MobiDB-lite"/>
    </source>
</evidence>
<accession>A0ABT0H719</accession>
<keyword evidence="4" id="KW-1185">Reference proteome</keyword>